<dbReference type="PANTHER" id="PTHR21087">
    <property type="entry name" value="SHIKIMATE KINASE"/>
    <property type="match status" value="1"/>
</dbReference>
<evidence type="ECO:0000256" key="1">
    <source>
        <dbReference type="ARBA" id="ARBA00022605"/>
    </source>
</evidence>
<evidence type="ECO:0000313" key="3">
    <source>
        <dbReference type="EMBL" id="GAG10293.1"/>
    </source>
</evidence>
<dbReference type="Gene3D" id="3.40.50.300">
    <property type="entry name" value="P-loop containing nucleotide triphosphate hydrolases"/>
    <property type="match status" value="1"/>
</dbReference>
<reference evidence="3" key="1">
    <citation type="journal article" date="2014" name="Front. Microbiol.">
        <title>High frequency of phylogenetically diverse reductive dehalogenase-homologous genes in deep subseafloor sedimentary metagenomes.</title>
        <authorList>
            <person name="Kawai M."/>
            <person name="Futagami T."/>
            <person name="Toyoda A."/>
            <person name="Takaki Y."/>
            <person name="Nishi S."/>
            <person name="Hori S."/>
            <person name="Arai W."/>
            <person name="Tsubouchi T."/>
            <person name="Morono Y."/>
            <person name="Uchiyama I."/>
            <person name="Ito T."/>
            <person name="Fujiyama A."/>
            <person name="Inagaki F."/>
            <person name="Takami H."/>
        </authorList>
    </citation>
    <scope>NUCLEOTIDE SEQUENCE</scope>
    <source>
        <strain evidence="3">Expedition CK06-06</strain>
    </source>
</reference>
<dbReference type="GO" id="GO:0008652">
    <property type="term" value="P:amino acid biosynthetic process"/>
    <property type="evidence" value="ECO:0007669"/>
    <property type="project" value="UniProtKB-KW"/>
</dbReference>
<feature type="non-terminal residue" evidence="3">
    <location>
        <position position="82"/>
    </location>
</feature>
<dbReference type="PRINTS" id="PR01100">
    <property type="entry name" value="SHIKIMTKNASE"/>
</dbReference>
<evidence type="ECO:0000256" key="2">
    <source>
        <dbReference type="ARBA" id="ARBA00023141"/>
    </source>
</evidence>
<dbReference type="GO" id="GO:0005829">
    <property type="term" value="C:cytosol"/>
    <property type="evidence" value="ECO:0007669"/>
    <property type="project" value="TreeGrafter"/>
</dbReference>
<gene>
    <name evidence="3" type="ORF">S01H1_37156</name>
</gene>
<dbReference type="GO" id="GO:0004765">
    <property type="term" value="F:shikimate kinase activity"/>
    <property type="evidence" value="ECO:0007669"/>
    <property type="project" value="TreeGrafter"/>
</dbReference>
<dbReference type="InterPro" id="IPR031322">
    <property type="entry name" value="Shikimate/glucono_kinase"/>
</dbReference>
<dbReference type="PANTHER" id="PTHR21087:SF16">
    <property type="entry name" value="SHIKIMATE KINASE 1, CHLOROPLASTIC"/>
    <property type="match status" value="1"/>
</dbReference>
<accession>X0VCS2</accession>
<proteinExistence type="predicted"/>
<dbReference type="SUPFAM" id="SSF52540">
    <property type="entry name" value="P-loop containing nucleoside triphosphate hydrolases"/>
    <property type="match status" value="1"/>
</dbReference>
<protein>
    <recommendedName>
        <fullName evidence="4">Shikimate kinase</fullName>
    </recommendedName>
</protein>
<dbReference type="EMBL" id="BARS01023329">
    <property type="protein sequence ID" value="GAG10293.1"/>
    <property type="molecule type" value="Genomic_DNA"/>
</dbReference>
<comment type="caution">
    <text evidence="3">The sequence shown here is derived from an EMBL/GenBank/DDBJ whole genome shotgun (WGS) entry which is preliminary data.</text>
</comment>
<keyword evidence="2" id="KW-0057">Aromatic amino acid biosynthesis</keyword>
<organism evidence="3">
    <name type="scientific">marine sediment metagenome</name>
    <dbReference type="NCBI Taxonomy" id="412755"/>
    <lineage>
        <taxon>unclassified sequences</taxon>
        <taxon>metagenomes</taxon>
        <taxon>ecological metagenomes</taxon>
    </lineage>
</organism>
<dbReference type="AlphaFoldDB" id="X0VCS2"/>
<dbReference type="InterPro" id="IPR027417">
    <property type="entry name" value="P-loop_NTPase"/>
</dbReference>
<keyword evidence="1" id="KW-0028">Amino-acid biosynthesis</keyword>
<dbReference type="GO" id="GO:0009073">
    <property type="term" value="P:aromatic amino acid family biosynthetic process"/>
    <property type="evidence" value="ECO:0007669"/>
    <property type="project" value="UniProtKB-KW"/>
</dbReference>
<evidence type="ECO:0008006" key="4">
    <source>
        <dbReference type="Google" id="ProtNLM"/>
    </source>
</evidence>
<sequence>MTDLEAGAILGLKIEEWLRGMKSESIVLIGMAGVGKSTIGTTLAQALAFGFLDVDGYIFQKDGKRIQEIIDSEGEEALLQIE</sequence>
<dbReference type="Pfam" id="PF01202">
    <property type="entry name" value="SKI"/>
    <property type="match status" value="1"/>
</dbReference>
<name>X0VCS2_9ZZZZ</name>